<accession>A0A6B9V9D3</accession>
<evidence type="ECO:0000256" key="8">
    <source>
        <dbReference type="ARBA" id="ARBA00023136"/>
    </source>
</evidence>
<feature type="transmembrane region" description="Helical" evidence="10">
    <location>
        <begin position="205"/>
        <end position="224"/>
    </location>
</feature>
<dbReference type="CDD" id="cd03250">
    <property type="entry name" value="ABCC_MRP_domain1"/>
    <property type="match status" value="1"/>
</dbReference>
<dbReference type="GO" id="GO:0005524">
    <property type="term" value="F:ATP binding"/>
    <property type="evidence" value="ECO:0007669"/>
    <property type="project" value="UniProtKB-KW"/>
</dbReference>
<dbReference type="EMBL" id="CP031001">
    <property type="protein sequence ID" value="QHN77301.1"/>
    <property type="molecule type" value="Genomic_DNA"/>
</dbReference>
<dbReference type="InterPro" id="IPR011527">
    <property type="entry name" value="ABC1_TM_dom"/>
</dbReference>
<dbReference type="SUPFAM" id="SSF52540">
    <property type="entry name" value="P-loop containing nucleoside triphosphate hydrolases"/>
    <property type="match status" value="2"/>
</dbReference>
<feature type="transmembrane region" description="Helical" evidence="10">
    <location>
        <begin position="671"/>
        <end position="689"/>
    </location>
</feature>
<reference evidence="13 14" key="1">
    <citation type="submission" date="2020-01" db="EMBL/GenBank/DDBJ databases">
        <title>Genome sequence of Arachis hypogaea, cultivar Shitouqi.</title>
        <authorList>
            <person name="Zhuang W."/>
            <person name="Chen H."/>
            <person name="Varshney R."/>
            <person name="Wang D."/>
            <person name="Ming R."/>
        </authorList>
    </citation>
    <scope>NUCLEOTIDE SEQUENCE [LARGE SCALE GENOMIC DNA]</scope>
    <source>
        <tissue evidence="13">Young leaf</tissue>
    </source>
</reference>
<keyword evidence="6" id="KW-0067">ATP-binding</keyword>
<dbReference type="AlphaFoldDB" id="A0A6B9V9D3"/>
<dbReference type="Pfam" id="PF00664">
    <property type="entry name" value="ABC_membrane"/>
    <property type="match status" value="2"/>
</dbReference>
<dbReference type="PANTHER" id="PTHR24223:SF456">
    <property type="entry name" value="MULTIDRUG RESISTANCE-ASSOCIATED PROTEIN LETHAL(2)03659"/>
    <property type="match status" value="1"/>
</dbReference>
<dbReference type="PANTHER" id="PTHR24223">
    <property type="entry name" value="ATP-BINDING CASSETTE SUB-FAMILY C"/>
    <property type="match status" value="1"/>
</dbReference>
<dbReference type="InterPro" id="IPR050173">
    <property type="entry name" value="ABC_transporter_C-like"/>
</dbReference>
<keyword evidence="3" id="KW-0813">Transport</keyword>
<dbReference type="InterPro" id="IPR017871">
    <property type="entry name" value="ABC_transporter-like_CS"/>
</dbReference>
<dbReference type="Gene3D" id="3.40.50.300">
    <property type="entry name" value="P-loop containing nucleotide triphosphate hydrolases"/>
    <property type="match status" value="2"/>
</dbReference>
<dbReference type="GO" id="GO:0016020">
    <property type="term" value="C:membrane"/>
    <property type="evidence" value="ECO:0007669"/>
    <property type="project" value="UniProtKB-SubCell"/>
</dbReference>
<proteinExistence type="inferred from homology"/>
<gene>
    <name evidence="13" type="ORF">DS421_19g651430</name>
</gene>
<dbReference type="SUPFAM" id="SSF90123">
    <property type="entry name" value="ABC transporter transmembrane region"/>
    <property type="match status" value="2"/>
</dbReference>
<dbReference type="InterPro" id="IPR003439">
    <property type="entry name" value="ABC_transporter-like_ATP-bd"/>
</dbReference>
<feature type="domain" description="ABC transmembrane type-1" evidence="12">
    <location>
        <begin position="67"/>
        <end position="346"/>
    </location>
</feature>
<feature type="transmembrane region" description="Helical" evidence="10">
    <location>
        <begin position="282"/>
        <end position="308"/>
    </location>
</feature>
<dbReference type="GO" id="GO:0140359">
    <property type="term" value="F:ABC-type transporter activity"/>
    <property type="evidence" value="ECO:0007669"/>
    <property type="project" value="InterPro"/>
</dbReference>
<dbReference type="PROSITE" id="PS50929">
    <property type="entry name" value="ABC_TM1F"/>
    <property type="match status" value="2"/>
</dbReference>
<evidence type="ECO:0000256" key="9">
    <source>
        <dbReference type="SAM" id="MobiDB-lite"/>
    </source>
</evidence>
<comment type="subcellular location">
    <subcellularLocation>
        <location evidence="1">Membrane</location>
        <topology evidence="1">Multi-pass membrane protein</topology>
    </subcellularLocation>
</comment>
<evidence type="ECO:0000259" key="11">
    <source>
        <dbReference type="PROSITE" id="PS50893"/>
    </source>
</evidence>
<dbReference type="InterPro" id="IPR036640">
    <property type="entry name" value="ABC1_TM_sf"/>
</dbReference>
<evidence type="ECO:0000256" key="5">
    <source>
        <dbReference type="ARBA" id="ARBA00022741"/>
    </source>
</evidence>
<evidence type="ECO:0000256" key="6">
    <source>
        <dbReference type="ARBA" id="ARBA00022840"/>
    </source>
</evidence>
<dbReference type="InterPro" id="IPR027417">
    <property type="entry name" value="P-loop_NTPase"/>
</dbReference>
<evidence type="ECO:0000313" key="13">
    <source>
        <dbReference type="EMBL" id="QHN77301.1"/>
    </source>
</evidence>
<dbReference type="FunFam" id="1.20.1560.10:FF:000024">
    <property type="entry name" value="ABC transporter C family member 2"/>
    <property type="match status" value="1"/>
</dbReference>
<dbReference type="CDD" id="cd18579">
    <property type="entry name" value="ABC_6TM_ABCC_D1"/>
    <property type="match status" value="1"/>
</dbReference>
<evidence type="ECO:0000256" key="2">
    <source>
        <dbReference type="ARBA" id="ARBA00009726"/>
    </source>
</evidence>
<evidence type="ECO:0000256" key="10">
    <source>
        <dbReference type="SAM" id="Phobius"/>
    </source>
</evidence>
<keyword evidence="4 10" id="KW-0812">Transmembrane</keyword>
<feature type="domain" description="ABC transmembrane type-1" evidence="12">
    <location>
        <begin position="680"/>
        <end position="819"/>
    </location>
</feature>
<evidence type="ECO:0000256" key="1">
    <source>
        <dbReference type="ARBA" id="ARBA00004141"/>
    </source>
</evidence>
<evidence type="ECO:0000256" key="4">
    <source>
        <dbReference type="ARBA" id="ARBA00022692"/>
    </source>
</evidence>
<dbReference type="Pfam" id="PF00005">
    <property type="entry name" value="ABC_tran"/>
    <property type="match status" value="1"/>
</dbReference>
<dbReference type="PROSITE" id="PS50893">
    <property type="entry name" value="ABC_TRANSPORTER_2"/>
    <property type="match status" value="1"/>
</dbReference>
<evidence type="ECO:0000259" key="12">
    <source>
        <dbReference type="PROSITE" id="PS50929"/>
    </source>
</evidence>
<feature type="transmembrane region" description="Helical" evidence="10">
    <location>
        <begin position="181"/>
        <end position="199"/>
    </location>
</feature>
<feature type="domain" description="ABC transporter" evidence="11">
    <location>
        <begin position="367"/>
        <end position="602"/>
    </location>
</feature>
<feature type="transmembrane region" description="Helical" evidence="10">
    <location>
        <begin position="719"/>
        <end position="740"/>
    </location>
</feature>
<dbReference type="PROSITE" id="PS00211">
    <property type="entry name" value="ABC_TRANSPORTER_1"/>
    <property type="match status" value="1"/>
</dbReference>
<name>A0A6B9V9D3_ARAHY</name>
<feature type="transmembrane region" description="Helical" evidence="10">
    <location>
        <begin position="320"/>
        <end position="341"/>
    </location>
</feature>
<evidence type="ECO:0000313" key="14">
    <source>
        <dbReference type="Proteomes" id="UP000464620"/>
    </source>
</evidence>
<organism evidence="13 14">
    <name type="scientific">Arachis hypogaea</name>
    <name type="common">Peanut</name>
    <dbReference type="NCBI Taxonomy" id="3818"/>
    <lineage>
        <taxon>Eukaryota</taxon>
        <taxon>Viridiplantae</taxon>
        <taxon>Streptophyta</taxon>
        <taxon>Embryophyta</taxon>
        <taxon>Tracheophyta</taxon>
        <taxon>Spermatophyta</taxon>
        <taxon>Magnoliopsida</taxon>
        <taxon>eudicotyledons</taxon>
        <taxon>Gunneridae</taxon>
        <taxon>Pentapetalae</taxon>
        <taxon>rosids</taxon>
        <taxon>fabids</taxon>
        <taxon>Fabales</taxon>
        <taxon>Fabaceae</taxon>
        <taxon>Papilionoideae</taxon>
        <taxon>50 kb inversion clade</taxon>
        <taxon>dalbergioids sensu lato</taxon>
        <taxon>Dalbergieae</taxon>
        <taxon>Pterocarpus clade</taxon>
        <taxon>Arachis</taxon>
    </lineage>
</organism>
<evidence type="ECO:0000256" key="7">
    <source>
        <dbReference type="ARBA" id="ARBA00022989"/>
    </source>
</evidence>
<keyword evidence="7 10" id="KW-1133">Transmembrane helix</keyword>
<dbReference type="GO" id="GO:0016887">
    <property type="term" value="F:ATP hydrolysis activity"/>
    <property type="evidence" value="ECO:0007669"/>
    <property type="project" value="InterPro"/>
</dbReference>
<dbReference type="InterPro" id="IPR044746">
    <property type="entry name" value="ABCC_6TM_D1"/>
</dbReference>
<feature type="transmembrane region" description="Helical" evidence="10">
    <location>
        <begin position="790"/>
        <end position="818"/>
    </location>
</feature>
<protein>
    <submittedName>
        <fullName evidence="13">ABC transporter C family member</fullName>
    </submittedName>
</protein>
<evidence type="ECO:0000256" key="3">
    <source>
        <dbReference type="ARBA" id="ARBA00022448"/>
    </source>
</evidence>
<feature type="transmembrane region" description="Helical" evidence="10">
    <location>
        <begin position="101"/>
        <end position="120"/>
    </location>
</feature>
<feature type="region of interest" description="Disordered" evidence="9">
    <location>
        <begin position="607"/>
        <end position="641"/>
    </location>
</feature>
<dbReference type="Gene3D" id="1.20.1560.10">
    <property type="entry name" value="ABC transporter type 1, transmembrane domain"/>
    <property type="match status" value="2"/>
</dbReference>
<dbReference type="Proteomes" id="UP000464620">
    <property type="component" value="Chromosome B09"/>
</dbReference>
<sequence>MLHSVYVALFLLSSERPLTEKGIWKLDTWDWTETLNEKFQRCWVEESRRLKPWLLRALNASLGGRFWWGGFWKIGNDLSQFLGPLILNQLLESMQNGDPAWIGYVLAFSIFVGVVFGVLCEAQYFQNVMRVGFRLRSTLVAAVFRKSLRLTHEARKQFASGKITNLMTTDAKALQQICQSLHTLWSAPFHITIAMVLLYQQLGVASLLGALMLVLMFPLQTFIISRMQKLSKEGLQRTDKRIGLMNEVLVAMDTVKCYAWESSFQSKVQNVRDDELSWFRKASLLGALNGFILNNIPVFVTVISFGMFTLLGGNLTPARAFTSLSLFAVLQFPLFMLPNIITQAVNANVSLKRLEDLLLPGLPAISIKNGNFSWDSKAERPTLANINLDIPVGSLVAVVGSTGEGKTSLVSAMLGELPAVVGSTVVMRGTVAYVPQVSWIFNATVRDNVLFGSAFDPIRYERAIDVTELRHDLELLPGGDLTKIGERGVNISGGQKQRVSMARAVYSKSERMFSIHKIWYARHVPPTIKKTEREKDNSAAKVFDKCIKGELRGKTRVLVTNQLHFLSQVDRIILIHEGTVKEEGTFEKLSNQGPLFQKLMENAGKMEECEEEKVDTETADPKSSSKQVANGELDDTAKSGSKAKEGKSVLIKLEERETGVVSMKVLARYKTALGVLWVVVILFGCYFLTEVLRISSSTWLSHWTDQSASVGYDPGFYNLIYAALSFAQVMVTLTNSYWLIISSLYAARRLHEAMLHSKLRAPMDLGDIDRNVAPFVNMFLGQVSQLLSTFVLIGIVSTMSLWATMPLLVLFYGAYLYYQICLQRDHPSLRIVAPLQAGPHLDQSDFRMLGRLLIDDCDIAKFGVSDLCKVLGIIPQSPVLFSGTVRFNLDPFNEHNDADLWDWEALERAHLKDLIRRNSLGLDAEVLEYDTPEELLSNEGSSFYKMVQSTGAAYAQYLRSLAFGSKSDREESKHNDGQKNGLLRLAGLLQLNLPLPSCNDEQTGQEQASSIRL</sequence>
<keyword evidence="8 10" id="KW-0472">Membrane</keyword>
<keyword evidence="5" id="KW-0547">Nucleotide-binding</keyword>
<comment type="similarity">
    <text evidence="2">Belongs to the ABC transporter superfamily. ABCC family. Conjugate transporter (TC 3.A.1.208) subfamily.</text>
</comment>